<dbReference type="AlphaFoldDB" id="A0AAW0N229"/>
<name>A0AAW0N229_9GOBI</name>
<gene>
    <name evidence="1" type="ORF">WMY93_025693</name>
</gene>
<comment type="caution">
    <text evidence="1">The sequence shown here is derived from an EMBL/GenBank/DDBJ whole genome shotgun (WGS) entry which is preliminary data.</text>
</comment>
<keyword evidence="2" id="KW-1185">Reference proteome</keyword>
<evidence type="ECO:0000313" key="1">
    <source>
        <dbReference type="EMBL" id="KAK7886072.1"/>
    </source>
</evidence>
<dbReference type="Proteomes" id="UP001460270">
    <property type="component" value="Unassembled WGS sequence"/>
</dbReference>
<accession>A0AAW0N229</accession>
<reference evidence="2" key="1">
    <citation type="submission" date="2024-04" db="EMBL/GenBank/DDBJ databases">
        <title>Salinicola lusitanus LLJ914,a marine bacterium isolated from the Okinawa Trough.</title>
        <authorList>
            <person name="Li J."/>
        </authorList>
    </citation>
    <scope>NUCLEOTIDE SEQUENCE [LARGE SCALE GENOMIC DNA]</scope>
</reference>
<protein>
    <submittedName>
        <fullName evidence="1">Uncharacterized protein</fullName>
    </submittedName>
</protein>
<organism evidence="1 2">
    <name type="scientific">Mugilogobius chulae</name>
    <name type="common">yellowstripe goby</name>
    <dbReference type="NCBI Taxonomy" id="88201"/>
    <lineage>
        <taxon>Eukaryota</taxon>
        <taxon>Metazoa</taxon>
        <taxon>Chordata</taxon>
        <taxon>Craniata</taxon>
        <taxon>Vertebrata</taxon>
        <taxon>Euteleostomi</taxon>
        <taxon>Actinopterygii</taxon>
        <taxon>Neopterygii</taxon>
        <taxon>Teleostei</taxon>
        <taxon>Neoteleostei</taxon>
        <taxon>Acanthomorphata</taxon>
        <taxon>Gobiaria</taxon>
        <taxon>Gobiiformes</taxon>
        <taxon>Gobioidei</taxon>
        <taxon>Gobiidae</taxon>
        <taxon>Gobionellinae</taxon>
        <taxon>Mugilogobius</taxon>
    </lineage>
</organism>
<evidence type="ECO:0000313" key="2">
    <source>
        <dbReference type="Proteomes" id="UP001460270"/>
    </source>
</evidence>
<proteinExistence type="predicted"/>
<sequence>MAQDSSFITNFHYQAFHRLNRLTDPSGGLSRSLTELQIPQVDCPGASQSYRSLRWTVPEPHRTTDPSGGLSRSLIELQIPQQVCRHRKWWSLTELQLSHVDRFGASLSDGCLRWTAPEPHTKIADD</sequence>
<dbReference type="EMBL" id="JBBPFD010000019">
    <property type="protein sequence ID" value="KAK7886072.1"/>
    <property type="molecule type" value="Genomic_DNA"/>
</dbReference>